<proteinExistence type="inferred from homology"/>
<comment type="subunit">
    <text evidence="2 10">Heterodimer of HisH and HisF.</text>
</comment>
<evidence type="ECO:0000259" key="11">
    <source>
        <dbReference type="Pfam" id="PF00117"/>
    </source>
</evidence>
<evidence type="ECO:0000256" key="6">
    <source>
        <dbReference type="ARBA" id="ARBA00023102"/>
    </source>
</evidence>
<evidence type="ECO:0000313" key="12">
    <source>
        <dbReference type="EMBL" id="QSQ15982.1"/>
    </source>
</evidence>
<keyword evidence="13" id="KW-1185">Reference proteome</keyword>
<evidence type="ECO:0000256" key="5">
    <source>
        <dbReference type="ARBA" id="ARBA00022962"/>
    </source>
</evidence>
<dbReference type="PROSITE" id="PS51273">
    <property type="entry name" value="GATASE_TYPE_1"/>
    <property type="match status" value="1"/>
</dbReference>
<dbReference type="PANTHER" id="PTHR42701">
    <property type="entry name" value="IMIDAZOLE GLYCEROL PHOSPHATE SYNTHASE SUBUNIT HISH"/>
    <property type="match status" value="1"/>
</dbReference>
<evidence type="ECO:0000256" key="10">
    <source>
        <dbReference type="HAMAP-Rule" id="MF_00278"/>
    </source>
</evidence>
<dbReference type="Gene3D" id="3.40.50.880">
    <property type="match status" value="1"/>
</dbReference>
<evidence type="ECO:0000256" key="7">
    <source>
        <dbReference type="ARBA" id="ARBA00023239"/>
    </source>
</evidence>
<dbReference type="EMBL" id="CP071091">
    <property type="protein sequence ID" value="QSQ15982.1"/>
    <property type="molecule type" value="Genomic_DNA"/>
</dbReference>
<dbReference type="EC" id="3.5.1.2" evidence="10"/>
<dbReference type="EC" id="4.3.2.10" evidence="10"/>
<sequence>MRVTLFDYGAGNLHSLSKALTTVPGVEVRVEEDPVRAVDTEVLVLPGVGAFGAAAARLAPGRAAMRSALERGLPCLGICLGMQLLFESSDEGLGQGLGYFEGRVTRLNARRVPQMGWNPVDADRTVSGAALEIAYYANSFVCRAEDASIVTAWTTHEGDRFPAAVRRGAVVGVQFHPEKSSSVGVAFIQGFLREVVS</sequence>
<keyword evidence="7 10" id="KW-0456">Lyase</keyword>
<protein>
    <recommendedName>
        <fullName evidence="10">Imidazole glycerol phosphate synthase subunit HisH</fullName>
        <ecNumber evidence="10">4.3.2.10</ecNumber>
    </recommendedName>
    <alternativeName>
        <fullName evidence="10">IGP synthase glutaminase subunit</fullName>
        <ecNumber evidence="10">3.5.1.2</ecNumber>
    </alternativeName>
    <alternativeName>
        <fullName evidence="10">IGP synthase subunit HisH</fullName>
    </alternativeName>
    <alternativeName>
        <fullName evidence="10">ImGP synthase subunit HisH</fullName>
        <shortName evidence="10">IGPS subunit HisH</shortName>
    </alternativeName>
</protein>
<feature type="domain" description="Glutamine amidotransferase" evidence="11">
    <location>
        <begin position="5"/>
        <end position="184"/>
    </location>
</feature>
<evidence type="ECO:0000256" key="2">
    <source>
        <dbReference type="ARBA" id="ARBA00011152"/>
    </source>
</evidence>
<dbReference type="HAMAP" id="MF_00278">
    <property type="entry name" value="HisH"/>
    <property type="match status" value="1"/>
</dbReference>
<feature type="active site" evidence="10">
    <location>
        <position position="176"/>
    </location>
</feature>
<accession>A0ABX7NEH8</accession>
<evidence type="ECO:0000256" key="9">
    <source>
        <dbReference type="ARBA" id="ARBA00049534"/>
    </source>
</evidence>
<evidence type="ECO:0000256" key="3">
    <source>
        <dbReference type="ARBA" id="ARBA00022605"/>
    </source>
</evidence>
<comment type="subcellular location">
    <subcellularLocation>
        <location evidence="10">Cytoplasm</location>
    </subcellularLocation>
</comment>
<gene>
    <name evidence="10 12" type="primary">hisH</name>
    <name evidence="12" type="ORF">JY572_08010</name>
</gene>
<keyword evidence="5 10" id="KW-0315">Glutamine amidotransferase</keyword>
<dbReference type="Pfam" id="PF00117">
    <property type="entry name" value="GATase"/>
    <property type="match status" value="1"/>
</dbReference>
<comment type="function">
    <text evidence="10">IGPS catalyzes the conversion of PRFAR and glutamine to IGP, AICAR and glutamate. The HisH subunit catalyzes the hydrolysis of glutamine to glutamate and ammonia as part of the synthesis of IGP and AICAR. The resulting ammonia molecule is channeled to the active site of HisF.</text>
</comment>
<feature type="active site" description="Nucleophile" evidence="10">
    <location>
        <position position="79"/>
    </location>
</feature>
<comment type="pathway">
    <text evidence="1 10">Amino-acid biosynthesis; L-histidine biosynthesis; L-histidine from 5-phospho-alpha-D-ribose 1-diphosphate: step 5/9.</text>
</comment>
<feature type="active site" evidence="10">
    <location>
        <position position="178"/>
    </location>
</feature>
<evidence type="ECO:0000256" key="4">
    <source>
        <dbReference type="ARBA" id="ARBA00022801"/>
    </source>
</evidence>
<dbReference type="Proteomes" id="UP000663090">
    <property type="component" value="Chromosome"/>
</dbReference>
<dbReference type="InterPro" id="IPR029062">
    <property type="entry name" value="Class_I_gatase-like"/>
</dbReference>
<reference evidence="12 13" key="1">
    <citation type="submission" date="2021-02" db="EMBL/GenBank/DDBJ databases">
        <title>De Novo genome assembly of isolated myxobacteria.</title>
        <authorList>
            <person name="Stevens D.C."/>
        </authorList>
    </citation>
    <scope>NUCLEOTIDE SEQUENCE [LARGE SCALE GENOMIC DNA]</scope>
    <source>
        <strain evidence="12 13">SCHIC003</strain>
    </source>
</reference>
<dbReference type="NCBIfam" id="TIGR01855">
    <property type="entry name" value="IMP_synth_hisH"/>
    <property type="match status" value="1"/>
</dbReference>
<name>A0ABX7NEH8_9BACT</name>
<comment type="catalytic activity">
    <reaction evidence="9 10">
        <text>L-glutamine + H2O = L-glutamate + NH4(+)</text>
        <dbReference type="Rhea" id="RHEA:15889"/>
        <dbReference type="ChEBI" id="CHEBI:15377"/>
        <dbReference type="ChEBI" id="CHEBI:28938"/>
        <dbReference type="ChEBI" id="CHEBI:29985"/>
        <dbReference type="ChEBI" id="CHEBI:58359"/>
        <dbReference type="EC" id="3.5.1.2"/>
    </reaction>
</comment>
<dbReference type="PANTHER" id="PTHR42701:SF1">
    <property type="entry name" value="IMIDAZOLE GLYCEROL PHOSPHATE SYNTHASE SUBUNIT HISH"/>
    <property type="match status" value="1"/>
</dbReference>
<organism evidence="12 13">
    <name type="scientific">Myxococcus landrumensis</name>
    <dbReference type="NCBI Taxonomy" id="2813577"/>
    <lineage>
        <taxon>Bacteria</taxon>
        <taxon>Pseudomonadati</taxon>
        <taxon>Myxococcota</taxon>
        <taxon>Myxococcia</taxon>
        <taxon>Myxococcales</taxon>
        <taxon>Cystobacterineae</taxon>
        <taxon>Myxococcaceae</taxon>
        <taxon>Myxococcus</taxon>
    </lineage>
</organism>
<evidence type="ECO:0000313" key="13">
    <source>
        <dbReference type="Proteomes" id="UP000663090"/>
    </source>
</evidence>
<dbReference type="InterPro" id="IPR017926">
    <property type="entry name" value="GATASE"/>
</dbReference>
<evidence type="ECO:0000256" key="1">
    <source>
        <dbReference type="ARBA" id="ARBA00005091"/>
    </source>
</evidence>
<keyword evidence="10" id="KW-0963">Cytoplasm</keyword>
<dbReference type="SUPFAM" id="SSF52317">
    <property type="entry name" value="Class I glutamine amidotransferase-like"/>
    <property type="match status" value="1"/>
</dbReference>
<keyword evidence="3 10" id="KW-0028">Amino-acid biosynthesis</keyword>
<keyword evidence="4 10" id="KW-0378">Hydrolase</keyword>
<dbReference type="RefSeq" id="WP_206717665.1">
    <property type="nucleotide sequence ID" value="NZ_CP071091.1"/>
</dbReference>
<dbReference type="InterPro" id="IPR010139">
    <property type="entry name" value="Imidazole-glycPsynth_HisH"/>
</dbReference>
<evidence type="ECO:0000256" key="8">
    <source>
        <dbReference type="ARBA" id="ARBA00047838"/>
    </source>
</evidence>
<keyword evidence="6 10" id="KW-0368">Histidine biosynthesis</keyword>
<dbReference type="PIRSF" id="PIRSF000495">
    <property type="entry name" value="Amidotransf_hisH"/>
    <property type="match status" value="1"/>
</dbReference>
<comment type="catalytic activity">
    <reaction evidence="8 10">
        <text>5-[(5-phospho-1-deoxy-D-ribulos-1-ylimino)methylamino]-1-(5-phospho-beta-D-ribosyl)imidazole-4-carboxamide + L-glutamine = D-erythro-1-(imidazol-4-yl)glycerol 3-phosphate + 5-amino-1-(5-phospho-beta-D-ribosyl)imidazole-4-carboxamide + L-glutamate + H(+)</text>
        <dbReference type="Rhea" id="RHEA:24793"/>
        <dbReference type="ChEBI" id="CHEBI:15378"/>
        <dbReference type="ChEBI" id="CHEBI:29985"/>
        <dbReference type="ChEBI" id="CHEBI:58278"/>
        <dbReference type="ChEBI" id="CHEBI:58359"/>
        <dbReference type="ChEBI" id="CHEBI:58475"/>
        <dbReference type="ChEBI" id="CHEBI:58525"/>
        <dbReference type="EC" id="4.3.2.10"/>
    </reaction>
</comment>